<organism evidence="2 3">
    <name type="scientific">Pseudomassariella vexata</name>
    <dbReference type="NCBI Taxonomy" id="1141098"/>
    <lineage>
        <taxon>Eukaryota</taxon>
        <taxon>Fungi</taxon>
        <taxon>Dikarya</taxon>
        <taxon>Ascomycota</taxon>
        <taxon>Pezizomycotina</taxon>
        <taxon>Sordariomycetes</taxon>
        <taxon>Xylariomycetidae</taxon>
        <taxon>Amphisphaeriales</taxon>
        <taxon>Pseudomassariaceae</taxon>
        <taxon>Pseudomassariella</taxon>
    </lineage>
</organism>
<sequence length="102" mass="11170">MLRVPCMILLLYILERRARMSQTPTFTSAAERCIGLTAVPSEKSPCPTLFVLLDETSNHSHAKSESSAARSGGFAEVIPPLDEIWFAAAKTFFGPLDRPSSE</sequence>
<dbReference type="AlphaFoldDB" id="A0A1Y2DD45"/>
<keyword evidence="3" id="KW-1185">Reference proteome</keyword>
<reference evidence="2 3" key="1">
    <citation type="submission" date="2016-07" db="EMBL/GenBank/DDBJ databases">
        <title>Pervasive Adenine N6-methylation of Active Genes in Fungi.</title>
        <authorList>
            <consortium name="DOE Joint Genome Institute"/>
            <person name="Mondo S.J."/>
            <person name="Dannebaum R.O."/>
            <person name="Kuo R.C."/>
            <person name="Labutti K."/>
            <person name="Haridas S."/>
            <person name="Kuo A."/>
            <person name="Salamov A."/>
            <person name="Ahrendt S.R."/>
            <person name="Lipzen A."/>
            <person name="Sullivan W."/>
            <person name="Andreopoulos W.B."/>
            <person name="Clum A."/>
            <person name="Lindquist E."/>
            <person name="Daum C."/>
            <person name="Ramamoorthy G.K."/>
            <person name="Gryganskyi A."/>
            <person name="Culley D."/>
            <person name="Magnuson J.K."/>
            <person name="James T.Y."/>
            <person name="O'Malley M.A."/>
            <person name="Stajich J.E."/>
            <person name="Spatafora J.W."/>
            <person name="Visel A."/>
            <person name="Grigoriev I.V."/>
        </authorList>
    </citation>
    <scope>NUCLEOTIDE SEQUENCE [LARGE SCALE GENOMIC DNA]</scope>
    <source>
        <strain evidence="2 3">CBS 129021</strain>
    </source>
</reference>
<feature type="chain" id="PRO_5010986518" description="Secreted protein" evidence="1">
    <location>
        <begin position="21"/>
        <end position="102"/>
    </location>
</feature>
<evidence type="ECO:0000256" key="1">
    <source>
        <dbReference type="SAM" id="SignalP"/>
    </source>
</evidence>
<evidence type="ECO:0000313" key="3">
    <source>
        <dbReference type="Proteomes" id="UP000193689"/>
    </source>
</evidence>
<feature type="signal peptide" evidence="1">
    <location>
        <begin position="1"/>
        <end position="20"/>
    </location>
</feature>
<name>A0A1Y2DD45_9PEZI</name>
<comment type="caution">
    <text evidence="2">The sequence shown here is derived from an EMBL/GenBank/DDBJ whole genome shotgun (WGS) entry which is preliminary data.</text>
</comment>
<gene>
    <name evidence="2" type="ORF">BCR38DRAFT_414052</name>
</gene>
<evidence type="ECO:0000313" key="2">
    <source>
        <dbReference type="EMBL" id="ORY57202.1"/>
    </source>
</evidence>
<dbReference type="GeneID" id="63775105"/>
<evidence type="ECO:0008006" key="4">
    <source>
        <dbReference type="Google" id="ProtNLM"/>
    </source>
</evidence>
<protein>
    <recommendedName>
        <fullName evidence="4">Secreted protein</fullName>
    </recommendedName>
</protein>
<proteinExistence type="predicted"/>
<dbReference type="RefSeq" id="XP_040710554.1">
    <property type="nucleotide sequence ID" value="XM_040858893.1"/>
</dbReference>
<keyword evidence="1" id="KW-0732">Signal</keyword>
<dbReference type="Proteomes" id="UP000193689">
    <property type="component" value="Unassembled WGS sequence"/>
</dbReference>
<dbReference type="EMBL" id="MCFJ01000020">
    <property type="protein sequence ID" value="ORY57202.1"/>
    <property type="molecule type" value="Genomic_DNA"/>
</dbReference>
<accession>A0A1Y2DD45</accession>
<dbReference type="InParanoid" id="A0A1Y2DD45"/>